<comment type="cofactor">
    <cofactor evidence="1">
        <name>FAD</name>
        <dbReference type="ChEBI" id="CHEBI:57692"/>
    </cofactor>
</comment>
<dbReference type="PIRSF" id="PIRSF000137">
    <property type="entry name" value="Alcohol_oxidase"/>
    <property type="match status" value="1"/>
</dbReference>
<dbReference type="PANTHER" id="PTHR11552:SF147">
    <property type="entry name" value="CHOLINE DEHYDROGENASE, MITOCHONDRIAL"/>
    <property type="match status" value="1"/>
</dbReference>
<gene>
    <name evidence="8" type="ORF">JOE66_001773</name>
</gene>
<reference evidence="8 9" key="1">
    <citation type="submission" date="2021-01" db="EMBL/GenBank/DDBJ databases">
        <title>Sequencing the genomes of 1000 actinobacteria strains.</title>
        <authorList>
            <person name="Klenk H.-P."/>
        </authorList>
    </citation>
    <scope>NUCLEOTIDE SEQUENCE [LARGE SCALE GENOMIC DNA]</scope>
    <source>
        <strain evidence="8 9">DSM 13057</strain>
    </source>
</reference>
<dbReference type="RefSeq" id="WP_205108647.1">
    <property type="nucleotide sequence ID" value="NZ_BAAAHT010000013.1"/>
</dbReference>
<dbReference type="PROSITE" id="PS00624">
    <property type="entry name" value="GMC_OXRED_2"/>
    <property type="match status" value="1"/>
</dbReference>
<dbReference type="PANTHER" id="PTHR11552">
    <property type="entry name" value="GLUCOSE-METHANOL-CHOLINE GMC OXIDOREDUCTASE"/>
    <property type="match status" value="1"/>
</dbReference>
<evidence type="ECO:0000256" key="4">
    <source>
        <dbReference type="ARBA" id="ARBA00022827"/>
    </source>
</evidence>
<comment type="similarity">
    <text evidence="2 5">Belongs to the GMC oxidoreductase family.</text>
</comment>
<proteinExistence type="inferred from homology"/>
<organism evidence="8 9">
    <name type="scientific">Subtercola frigoramans</name>
    <dbReference type="NCBI Taxonomy" id="120298"/>
    <lineage>
        <taxon>Bacteria</taxon>
        <taxon>Bacillati</taxon>
        <taxon>Actinomycetota</taxon>
        <taxon>Actinomycetes</taxon>
        <taxon>Micrococcales</taxon>
        <taxon>Microbacteriaceae</taxon>
        <taxon>Subtercola</taxon>
    </lineage>
</organism>
<dbReference type="Pfam" id="PF05199">
    <property type="entry name" value="GMC_oxred_C"/>
    <property type="match status" value="1"/>
</dbReference>
<dbReference type="Gene3D" id="3.30.560.10">
    <property type="entry name" value="Glucose Oxidase, domain 3"/>
    <property type="match status" value="1"/>
</dbReference>
<evidence type="ECO:0000256" key="5">
    <source>
        <dbReference type="RuleBase" id="RU003968"/>
    </source>
</evidence>
<evidence type="ECO:0000256" key="2">
    <source>
        <dbReference type="ARBA" id="ARBA00010790"/>
    </source>
</evidence>
<dbReference type="EMBL" id="JAFBBU010000001">
    <property type="protein sequence ID" value="MBM7472139.1"/>
    <property type="molecule type" value="Genomic_DNA"/>
</dbReference>
<keyword evidence="3 5" id="KW-0285">Flavoprotein</keyword>
<dbReference type="Pfam" id="PF00732">
    <property type="entry name" value="GMC_oxred_N"/>
    <property type="match status" value="1"/>
</dbReference>
<dbReference type="InterPro" id="IPR012132">
    <property type="entry name" value="GMC_OxRdtase"/>
</dbReference>
<evidence type="ECO:0000313" key="9">
    <source>
        <dbReference type="Proteomes" id="UP000776164"/>
    </source>
</evidence>
<evidence type="ECO:0000256" key="3">
    <source>
        <dbReference type="ARBA" id="ARBA00022630"/>
    </source>
</evidence>
<keyword evidence="4 5" id="KW-0274">FAD</keyword>
<dbReference type="SUPFAM" id="SSF51905">
    <property type="entry name" value="FAD/NAD(P)-binding domain"/>
    <property type="match status" value="1"/>
</dbReference>
<sequence>MTETDIIVVGGGSAGCVVARRLAEDTGRDVVLLEAGPSDQGVPGIRSAGSWAGLLGGEYDWNQSYGATWRTAGRAVPIPRGRVLGGSSSINAMLWYRGHRSDYDAWEAAGATGWNYDSLLPYFRRSEDWQGGSTEYRGAGGPMRIETSRDPHPVAAAMLDGAAELGFDVLDDANAAENDGAALANLNVTVEPETGEVTRWSTVRGYLEPAAGWPNLHVLVDSPVSRLVFEGSRCVGVDYERRSGDALPPETVRLRARQGVVLTAGAIHTPRLLMLSGIGDPDELVPLGITVHTALRGVGKNLQDHPLLMGMNFRAREPLGPTRDNGGGSMLNWKSSKSRGKPDLHAFVVQGPHATDEVRAGHDLSGSVFAISPGLMDSRSVGYLRLKSADPRAALEIQPNYLAEQNDLDALIESMETIADLAATSAYRAIGSSPVAPHQRLSKQEKIAFIRSSCSTFFHACGTAAMGTGGSSVVSPALAVHGIDGLWVADASVFPSIPTSNTQAAVIAVAERASELIAETL</sequence>
<protein>
    <submittedName>
        <fullName evidence="8">Choline dehydrogenase</fullName>
        <ecNumber evidence="8">1.1.99.1</ecNumber>
    </submittedName>
</protein>
<dbReference type="SUPFAM" id="SSF54373">
    <property type="entry name" value="FAD-linked reductases, C-terminal domain"/>
    <property type="match status" value="1"/>
</dbReference>
<evidence type="ECO:0000313" key="8">
    <source>
        <dbReference type="EMBL" id="MBM7472139.1"/>
    </source>
</evidence>
<feature type="domain" description="Glucose-methanol-choline oxidoreductase N-terminal" evidence="7">
    <location>
        <begin position="265"/>
        <end position="279"/>
    </location>
</feature>
<evidence type="ECO:0000256" key="1">
    <source>
        <dbReference type="ARBA" id="ARBA00001974"/>
    </source>
</evidence>
<dbReference type="Proteomes" id="UP000776164">
    <property type="component" value="Unassembled WGS sequence"/>
</dbReference>
<dbReference type="PROSITE" id="PS00623">
    <property type="entry name" value="GMC_OXRED_1"/>
    <property type="match status" value="1"/>
</dbReference>
<name>A0ABS2L4X2_9MICO</name>
<keyword evidence="9" id="KW-1185">Reference proteome</keyword>
<evidence type="ECO:0000259" key="7">
    <source>
        <dbReference type="PROSITE" id="PS00624"/>
    </source>
</evidence>
<accession>A0ABS2L4X2</accession>
<comment type="caution">
    <text evidence="8">The sequence shown here is derived from an EMBL/GenBank/DDBJ whole genome shotgun (WGS) entry which is preliminary data.</text>
</comment>
<dbReference type="EC" id="1.1.99.1" evidence="8"/>
<dbReference type="GO" id="GO:0008812">
    <property type="term" value="F:choline dehydrogenase activity"/>
    <property type="evidence" value="ECO:0007669"/>
    <property type="project" value="UniProtKB-EC"/>
</dbReference>
<dbReference type="InterPro" id="IPR000172">
    <property type="entry name" value="GMC_OxRdtase_N"/>
</dbReference>
<feature type="domain" description="Glucose-methanol-choline oxidoreductase N-terminal" evidence="6">
    <location>
        <begin position="81"/>
        <end position="104"/>
    </location>
</feature>
<dbReference type="InterPro" id="IPR007867">
    <property type="entry name" value="GMC_OxRtase_C"/>
</dbReference>
<keyword evidence="8" id="KW-0560">Oxidoreductase</keyword>
<evidence type="ECO:0000259" key="6">
    <source>
        <dbReference type="PROSITE" id="PS00623"/>
    </source>
</evidence>
<dbReference type="InterPro" id="IPR036188">
    <property type="entry name" value="FAD/NAD-bd_sf"/>
</dbReference>
<dbReference type="Gene3D" id="3.50.50.60">
    <property type="entry name" value="FAD/NAD(P)-binding domain"/>
    <property type="match status" value="1"/>
</dbReference>